<feature type="transmembrane region" description="Helical" evidence="2">
    <location>
        <begin position="461"/>
        <end position="481"/>
    </location>
</feature>
<evidence type="ECO:0000259" key="3">
    <source>
        <dbReference type="Pfam" id="PF12158"/>
    </source>
</evidence>
<dbReference type="InterPro" id="IPR021994">
    <property type="entry name" value="DUF3592"/>
</dbReference>
<dbReference type="Pfam" id="PF12158">
    <property type="entry name" value="DUF3592"/>
    <property type="match status" value="1"/>
</dbReference>
<reference evidence="4 5" key="1">
    <citation type="submission" date="2019-11" db="EMBL/GenBank/DDBJ databases">
        <title>Venatorbacter sp. nov. a predator of Campylobacter and other Gram-negative bacteria.</title>
        <authorList>
            <person name="Saeedi A."/>
            <person name="Cummings N.J."/>
            <person name="Connerton I.F."/>
            <person name="Connerton P.L."/>
        </authorList>
    </citation>
    <scope>NUCLEOTIDE SEQUENCE [LARGE SCALE GENOMIC DNA]</scope>
    <source>
        <strain evidence="4">XL5</strain>
    </source>
</reference>
<feature type="transmembrane region" description="Helical" evidence="2">
    <location>
        <begin position="223"/>
        <end position="244"/>
    </location>
</feature>
<evidence type="ECO:0000313" key="5">
    <source>
        <dbReference type="Proteomes" id="UP000596074"/>
    </source>
</evidence>
<sequence length="583" mass="64665">MAKRAGSGKSIGGLLFGLFFLLGGLVAGYFSVLKPLGQTALAMAWQPVPAQMSELQLKFNKDSASKVVGRYEYQYAGQTYQSGRISFYAGYDNVGDYWEQLYRHLQRQQETGQVTAWVNPHQPDEAVLDRSVRVPMLVFGGVFMLLFGGIGAGIMVWSWRADRRGEQEQRLLAGEHSALPAGIASNERHSGWLLYGIGATFILITSPAWWALPDELGKGNHGILAVLIFPLIGAGLVLAGWLSFRGYKRIGPTPFFPDPLPGYAGGQVGGYFELDGRSPVSRLRCRLECVHVYSSGSSKNRRTHRDVLWQEERLAIPEHDRMYMQFEVPEELPASGAPGYRGSILWTLTCEGELRVPQPNSDTRLRLPLSRSWTIPVAAGAGRAQWQAPTSVQQQEQQQRRQQAAESATRQIAARQQGDTLQLHSAAARNAGTSVLFMLMGLLFAGIGIFMLQVARDDGGMLWLFPLLFTPMGLLVLWLGVSSLGRSLEADIRPGQVRMVRRFMGRPLYQRQAQLRSPEQLQVELTMTANMNGKVTEYFRVVATDEQRKLVLAESIAGREAAEQIRQNIIAVACQDLTAELII</sequence>
<name>A0A9X7V102_9GAMM</name>
<keyword evidence="2" id="KW-0472">Membrane</keyword>
<feature type="transmembrane region" description="Helical" evidence="2">
    <location>
        <begin position="435"/>
        <end position="455"/>
    </location>
</feature>
<dbReference type="EMBL" id="CP046056">
    <property type="protein sequence ID" value="QQD24821.1"/>
    <property type="molecule type" value="Genomic_DNA"/>
</dbReference>
<gene>
    <name evidence="4" type="ORF">GJQ55_10235</name>
</gene>
<feature type="transmembrane region" description="Helical" evidence="2">
    <location>
        <begin position="12"/>
        <end position="32"/>
    </location>
</feature>
<organism evidence="4 5">
    <name type="scientific">Venatoribacter cucullus</name>
    <dbReference type="NCBI Taxonomy" id="2661630"/>
    <lineage>
        <taxon>Bacteria</taxon>
        <taxon>Pseudomonadati</taxon>
        <taxon>Pseudomonadota</taxon>
        <taxon>Gammaproteobacteria</taxon>
        <taxon>Oceanospirillales</taxon>
        <taxon>Oceanospirillaceae</taxon>
        <taxon>Venatoribacter</taxon>
    </lineage>
</organism>
<accession>A0A9X7V102</accession>
<evidence type="ECO:0000313" key="4">
    <source>
        <dbReference type="EMBL" id="QQD24821.1"/>
    </source>
</evidence>
<keyword evidence="2" id="KW-0812">Transmembrane</keyword>
<dbReference type="AlphaFoldDB" id="A0A9X7V102"/>
<dbReference type="KEGG" id="vcw:GJQ55_10235"/>
<dbReference type="Proteomes" id="UP000596074">
    <property type="component" value="Chromosome"/>
</dbReference>
<feature type="region of interest" description="Disordered" evidence="1">
    <location>
        <begin position="386"/>
        <end position="405"/>
    </location>
</feature>
<feature type="compositionally biased region" description="Low complexity" evidence="1">
    <location>
        <begin position="393"/>
        <end position="405"/>
    </location>
</feature>
<evidence type="ECO:0000256" key="2">
    <source>
        <dbReference type="SAM" id="Phobius"/>
    </source>
</evidence>
<feature type="transmembrane region" description="Helical" evidence="2">
    <location>
        <begin position="137"/>
        <end position="159"/>
    </location>
</feature>
<dbReference type="RefSeq" id="WP_228344882.1">
    <property type="nucleotide sequence ID" value="NZ_CP046056.1"/>
</dbReference>
<feature type="transmembrane region" description="Helical" evidence="2">
    <location>
        <begin position="192"/>
        <end position="211"/>
    </location>
</feature>
<proteinExistence type="predicted"/>
<keyword evidence="5" id="KW-1185">Reference proteome</keyword>
<evidence type="ECO:0000256" key="1">
    <source>
        <dbReference type="SAM" id="MobiDB-lite"/>
    </source>
</evidence>
<keyword evidence="2" id="KW-1133">Transmembrane helix</keyword>
<protein>
    <submittedName>
        <fullName evidence="4">DUF3592 domain-containing protein</fullName>
    </submittedName>
</protein>
<feature type="domain" description="DUF3592" evidence="3">
    <location>
        <begin position="62"/>
        <end position="131"/>
    </location>
</feature>